<dbReference type="EMBL" id="JANQBD010000002">
    <property type="protein sequence ID" value="MCR8630501.1"/>
    <property type="molecule type" value="Genomic_DNA"/>
</dbReference>
<proteinExistence type="inferred from homology"/>
<dbReference type="Proteomes" id="UP001300012">
    <property type="component" value="Unassembled WGS sequence"/>
</dbReference>
<feature type="transmembrane region" description="Helical" evidence="6">
    <location>
        <begin position="171"/>
        <end position="187"/>
    </location>
</feature>
<evidence type="ECO:0000256" key="2">
    <source>
        <dbReference type="ARBA" id="ARBA00022475"/>
    </source>
</evidence>
<dbReference type="PANTHER" id="PTHR12677:SF55">
    <property type="entry name" value="UNDECAPRENYL PHOSPHATE TRANSPORTER SAOUHSC_00901-RELATED"/>
    <property type="match status" value="1"/>
</dbReference>
<dbReference type="InterPro" id="IPR032816">
    <property type="entry name" value="VTT_dom"/>
</dbReference>
<keyword evidence="5 6" id="KW-0472">Membrane</keyword>
<keyword evidence="4 6" id="KW-1133">Transmembrane helix</keyword>
<name>A0ABT1YBE2_9BACL</name>
<evidence type="ECO:0000313" key="8">
    <source>
        <dbReference type="EMBL" id="MCR8630501.1"/>
    </source>
</evidence>
<evidence type="ECO:0000256" key="1">
    <source>
        <dbReference type="ARBA" id="ARBA00004651"/>
    </source>
</evidence>
<keyword evidence="2 6" id="KW-1003">Cell membrane</keyword>
<dbReference type="PANTHER" id="PTHR12677">
    <property type="entry name" value="GOLGI APPARATUS MEMBRANE PROTEIN TVP38-RELATED"/>
    <property type="match status" value="1"/>
</dbReference>
<dbReference type="Pfam" id="PF09335">
    <property type="entry name" value="VTT_dom"/>
    <property type="match status" value="1"/>
</dbReference>
<feature type="transmembrane region" description="Helical" evidence="6">
    <location>
        <begin position="63"/>
        <end position="80"/>
    </location>
</feature>
<evidence type="ECO:0000259" key="7">
    <source>
        <dbReference type="Pfam" id="PF09335"/>
    </source>
</evidence>
<keyword evidence="9" id="KW-1185">Reference proteome</keyword>
<comment type="similarity">
    <text evidence="6">Belongs to the TVP38/TMEM64 family.</text>
</comment>
<accession>A0ABT1YBE2</accession>
<evidence type="ECO:0000256" key="6">
    <source>
        <dbReference type="RuleBase" id="RU366058"/>
    </source>
</evidence>
<evidence type="ECO:0000256" key="3">
    <source>
        <dbReference type="ARBA" id="ARBA00022692"/>
    </source>
</evidence>
<reference evidence="8 9" key="1">
    <citation type="submission" date="2022-08" db="EMBL/GenBank/DDBJ databases">
        <title>Paenibacillus endoradicis sp. nov., Paenibacillus radicibacter sp. nov and Paenibacillus pararadicis sp. nov., three cold-adapted plant growth-promoting bacteria isolated from root of Larix gmelinii in Great Khingan.</title>
        <authorList>
            <person name="Xue H."/>
        </authorList>
    </citation>
    <scope>NUCLEOTIDE SEQUENCE [LARGE SCALE GENOMIC DNA]</scope>
    <source>
        <strain evidence="8 9">N5-1-1-5</strain>
    </source>
</reference>
<feature type="transmembrane region" description="Helical" evidence="6">
    <location>
        <begin position="140"/>
        <end position="159"/>
    </location>
</feature>
<evidence type="ECO:0000256" key="5">
    <source>
        <dbReference type="ARBA" id="ARBA00023136"/>
    </source>
</evidence>
<feature type="transmembrane region" description="Helical" evidence="6">
    <location>
        <begin position="30"/>
        <end position="51"/>
    </location>
</feature>
<feature type="domain" description="VTT" evidence="7">
    <location>
        <begin position="46"/>
        <end position="161"/>
    </location>
</feature>
<organism evidence="8 9">
    <name type="scientific">Paenibacillus radicis</name>
    <name type="common">ex Xue et al. 2023</name>
    <dbReference type="NCBI Taxonomy" id="2972489"/>
    <lineage>
        <taxon>Bacteria</taxon>
        <taxon>Bacillati</taxon>
        <taxon>Bacillota</taxon>
        <taxon>Bacilli</taxon>
        <taxon>Bacillales</taxon>
        <taxon>Paenibacillaceae</taxon>
        <taxon>Paenibacillus</taxon>
    </lineage>
</organism>
<comment type="subcellular location">
    <subcellularLocation>
        <location evidence="1 6">Cell membrane</location>
        <topology evidence="1 6">Multi-pass membrane protein</topology>
    </subcellularLocation>
</comment>
<dbReference type="InterPro" id="IPR015414">
    <property type="entry name" value="TMEM64"/>
</dbReference>
<evidence type="ECO:0000313" key="9">
    <source>
        <dbReference type="Proteomes" id="UP001300012"/>
    </source>
</evidence>
<evidence type="ECO:0000256" key="4">
    <source>
        <dbReference type="ARBA" id="ARBA00022989"/>
    </source>
</evidence>
<keyword evidence="3 6" id="KW-0812">Transmembrane</keyword>
<feature type="transmembrane region" description="Helical" evidence="6">
    <location>
        <begin position="113"/>
        <end position="133"/>
    </location>
</feature>
<protein>
    <recommendedName>
        <fullName evidence="6">TVP38/TMEM64 family membrane protein</fullName>
    </recommendedName>
</protein>
<gene>
    <name evidence="8" type="ORF">NV381_04695</name>
</gene>
<dbReference type="RefSeq" id="WP_258212109.1">
    <property type="nucleotide sequence ID" value="NZ_JANQBD010000002.1"/>
</dbReference>
<comment type="caution">
    <text evidence="8">The sequence shown here is derived from an EMBL/GenBank/DDBJ whole genome shotgun (WGS) entry which is preliminary data.</text>
</comment>
<sequence>MSWIDKLAGLTWEDIELILFRYEALGPVPGILATFIESFVPILPLIAIIIANVNAYGIWEGALYSWIGVVSGAACVFLFFRKFGGRFRGYIERKYPKAQKFIVWVEQHGFTPIFVLACFPFTPSAFVNIVAGISKLPKSVFLIATSMGKAVMILIVSIAGHDLGNLLNQPWKMIAIVILLVSIWFMGRKLESRYTR</sequence>